<dbReference type="OrthoDB" id="9772924at2"/>
<sequence>MKSLWLKFSILIETQLRKLSSVHCKLSKLLAAFLCLFIISCSKNKTDNRDHLVFRYNENAAVNSLDPAFAKIRPSIWVANQLFNGLVQLDDSLNIQPDIAKSWAISPDGKTYTFSLRDDVRFHKSSLFGADSTRTVKAADFEYSFKRLLDEDIASPGRWILQNVDAFKALNDTTFEIKLSKTFPAFLGLLTMKYASVVPHEAFEKPGYDFRSNPVGTGPFRFKIWEENVKLVLRKNPLYFEKDENGVQLPYMEAVAITFLPDKQSGFLQFVQGKLDFVSGLDPSYKDEILTPKGELAPKYRKSVTMITGPYLNTEYMGFRLDGPDKALKDKRIRQALNYGFDRNKMILFLRNNMGIGAVHGMIPAGLPGFGGKGYSYDPSKAKALVAEYKKQSGDSNPRIQMSTSASYLDIAEYLQREWQKIGLNVEVDVNPPSTLTQSISTGKVSFFKASWIADYPDAENYLSLFYSKNFSPNGPNYTHFKNAEFDRLYEQAFLETDNAKRELLYKKMDALVIQEAPVIPLFYDKASRFTQSNVSGLGINPLNLLVLKKVKKSK</sequence>
<dbReference type="Gene3D" id="3.10.105.10">
    <property type="entry name" value="Dipeptide-binding Protein, Domain 3"/>
    <property type="match status" value="1"/>
</dbReference>
<dbReference type="InterPro" id="IPR000914">
    <property type="entry name" value="SBP_5_dom"/>
</dbReference>
<dbReference type="PANTHER" id="PTHR30290">
    <property type="entry name" value="PERIPLASMIC BINDING COMPONENT OF ABC TRANSPORTER"/>
    <property type="match status" value="1"/>
</dbReference>
<name>A0A255ZAV7_9FLAO</name>
<dbReference type="Pfam" id="PF00496">
    <property type="entry name" value="SBP_bac_5"/>
    <property type="match status" value="1"/>
</dbReference>
<organism evidence="6 7">
    <name type="scientific">Flavobacterium cyanobacteriorum</name>
    <dbReference type="NCBI Taxonomy" id="2022802"/>
    <lineage>
        <taxon>Bacteria</taxon>
        <taxon>Pseudomonadati</taxon>
        <taxon>Bacteroidota</taxon>
        <taxon>Flavobacteriia</taxon>
        <taxon>Flavobacteriales</taxon>
        <taxon>Flavobacteriaceae</taxon>
        <taxon>Flavobacterium</taxon>
    </lineage>
</organism>
<comment type="similarity">
    <text evidence="2">Belongs to the bacterial solute-binding protein 5 family.</text>
</comment>
<keyword evidence="4" id="KW-0732">Signal</keyword>
<dbReference type="GO" id="GO:0015833">
    <property type="term" value="P:peptide transport"/>
    <property type="evidence" value="ECO:0007669"/>
    <property type="project" value="TreeGrafter"/>
</dbReference>
<evidence type="ECO:0000256" key="3">
    <source>
        <dbReference type="ARBA" id="ARBA00022448"/>
    </source>
</evidence>
<reference evidence="6 7" key="1">
    <citation type="submission" date="2017-07" db="EMBL/GenBank/DDBJ databases">
        <title>Flavobacterium cyanobacteriorum sp. nov., isolated from cyanobacterial aggregates in a eutrophic lake.</title>
        <authorList>
            <person name="Cai H."/>
        </authorList>
    </citation>
    <scope>NUCLEOTIDE SEQUENCE [LARGE SCALE GENOMIC DNA]</scope>
    <source>
        <strain evidence="6 7">TH021</strain>
    </source>
</reference>
<proteinExistence type="inferred from homology"/>
<comment type="subcellular location">
    <subcellularLocation>
        <location evidence="1">Cell envelope</location>
    </subcellularLocation>
</comment>
<comment type="caution">
    <text evidence="6">The sequence shown here is derived from an EMBL/GenBank/DDBJ whole genome shotgun (WGS) entry which is preliminary data.</text>
</comment>
<evidence type="ECO:0000256" key="4">
    <source>
        <dbReference type="ARBA" id="ARBA00022729"/>
    </source>
</evidence>
<dbReference type="GO" id="GO:1904680">
    <property type="term" value="F:peptide transmembrane transporter activity"/>
    <property type="evidence" value="ECO:0007669"/>
    <property type="project" value="TreeGrafter"/>
</dbReference>
<evidence type="ECO:0000259" key="5">
    <source>
        <dbReference type="Pfam" id="PF00496"/>
    </source>
</evidence>
<dbReference type="CDD" id="cd00995">
    <property type="entry name" value="PBP2_NikA_DppA_OppA_like"/>
    <property type="match status" value="1"/>
</dbReference>
<dbReference type="InterPro" id="IPR030678">
    <property type="entry name" value="Peptide/Ni-bd"/>
</dbReference>
<evidence type="ECO:0000313" key="7">
    <source>
        <dbReference type="Proteomes" id="UP000216605"/>
    </source>
</evidence>
<keyword evidence="7" id="KW-1185">Reference proteome</keyword>
<evidence type="ECO:0000256" key="1">
    <source>
        <dbReference type="ARBA" id="ARBA00004196"/>
    </source>
</evidence>
<keyword evidence="3" id="KW-0813">Transport</keyword>
<dbReference type="GO" id="GO:0043190">
    <property type="term" value="C:ATP-binding cassette (ABC) transporter complex"/>
    <property type="evidence" value="ECO:0007669"/>
    <property type="project" value="InterPro"/>
</dbReference>
<dbReference type="PANTHER" id="PTHR30290:SF10">
    <property type="entry name" value="PERIPLASMIC OLIGOPEPTIDE-BINDING PROTEIN-RELATED"/>
    <property type="match status" value="1"/>
</dbReference>
<dbReference type="EMBL" id="NOXV01000241">
    <property type="protein sequence ID" value="OYQ38024.1"/>
    <property type="molecule type" value="Genomic_DNA"/>
</dbReference>
<accession>A0A255ZAV7</accession>
<evidence type="ECO:0000256" key="2">
    <source>
        <dbReference type="ARBA" id="ARBA00005695"/>
    </source>
</evidence>
<dbReference type="SUPFAM" id="SSF53850">
    <property type="entry name" value="Periplasmic binding protein-like II"/>
    <property type="match status" value="1"/>
</dbReference>
<dbReference type="InterPro" id="IPR039424">
    <property type="entry name" value="SBP_5"/>
</dbReference>
<protein>
    <submittedName>
        <fullName evidence="6">ABC transporter substrate-binding protein</fullName>
    </submittedName>
</protein>
<dbReference type="GO" id="GO:0030288">
    <property type="term" value="C:outer membrane-bounded periplasmic space"/>
    <property type="evidence" value="ECO:0007669"/>
    <property type="project" value="UniProtKB-ARBA"/>
</dbReference>
<feature type="domain" description="Solute-binding protein family 5" evidence="5">
    <location>
        <begin position="94"/>
        <end position="470"/>
    </location>
</feature>
<dbReference type="Gene3D" id="3.40.190.10">
    <property type="entry name" value="Periplasmic binding protein-like II"/>
    <property type="match status" value="1"/>
</dbReference>
<dbReference type="Proteomes" id="UP000216605">
    <property type="component" value="Unassembled WGS sequence"/>
</dbReference>
<dbReference type="RefSeq" id="WP_094413949.1">
    <property type="nucleotide sequence ID" value="NZ_NOXV01000241.1"/>
</dbReference>
<evidence type="ECO:0000313" key="6">
    <source>
        <dbReference type="EMBL" id="OYQ38024.1"/>
    </source>
</evidence>
<dbReference type="Gene3D" id="3.90.76.10">
    <property type="entry name" value="Dipeptide-binding Protein, Domain 1"/>
    <property type="match status" value="1"/>
</dbReference>
<gene>
    <name evidence="6" type="ORF">CHU92_06900</name>
</gene>
<dbReference type="AlphaFoldDB" id="A0A255ZAV7"/>
<dbReference type="PIRSF" id="PIRSF002741">
    <property type="entry name" value="MppA"/>
    <property type="match status" value="1"/>
</dbReference>